<name>A0A812S0R2_9DINO</name>
<sequence>MEEPRETLTWQGLMRDRFGCLWQRARWDDDLTQMDARDVWWCEPTGNGRSSAEVYYRVDAPHSPCTIPFEGFHTDEPGSHQQCEIQIAEMLKHILRCGIPQDLCLMMCAMLPAKDLRAFSCLTSRFRSASTRAWSDSAVDNARSLLAIMRKDQPEFLAQCIADSGMCKATLGKALLEATDKGRIYRRHRCCRLLGEVGAVISVEDAVVVMGGEKMGIHEYHAGMYLRSFPEQPDIRVCYADDYRENCLELKVPSDDRGNCMEMDLSAHRRLVIPETWKEPFWCHQDDGGYELVHVALSSSLVPPSEGWYGILHYAGIPPIRTRPVTLGDLLDAGPKGSGPMLQEEEVERRHGKYSQSFLKRRRATARPPQWIPMS</sequence>
<comment type="caution">
    <text evidence="2">The sequence shown here is derived from an EMBL/GenBank/DDBJ whole genome shotgun (WGS) entry which is preliminary data.</text>
</comment>
<dbReference type="AlphaFoldDB" id="A0A812S0R2"/>
<dbReference type="EMBL" id="CAJNDS010002407">
    <property type="protein sequence ID" value="CAE7462553.1"/>
    <property type="molecule type" value="Genomic_DNA"/>
</dbReference>
<evidence type="ECO:0000313" key="2">
    <source>
        <dbReference type="EMBL" id="CAE7462553.1"/>
    </source>
</evidence>
<dbReference type="Proteomes" id="UP000604046">
    <property type="component" value="Unassembled WGS sequence"/>
</dbReference>
<organism evidence="2 3">
    <name type="scientific">Symbiodinium natans</name>
    <dbReference type="NCBI Taxonomy" id="878477"/>
    <lineage>
        <taxon>Eukaryota</taxon>
        <taxon>Sar</taxon>
        <taxon>Alveolata</taxon>
        <taxon>Dinophyceae</taxon>
        <taxon>Suessiales</taxon>
        <taxon>Symbiodiniaceae</taxon>
        <taxon>Symbiodinium</taxon>
    </lineage>
</organism>
<dbReference type="OrthoDB" id="419552at2759"/>
<feature type="region of interest" description="Disordered" evidence="1">
    <location>
        <begin position="352"/>
        <end position="375"/>
    </location>
</feature>
<accession>A0A812S0R2</accession>
<proteinExistence type="predicted"/>
<evidence type="ECO:0000313" key="3">
    <source>
        <dbReference type="Proteomes" id="UP000604046"/>
    </source>
</evidence>
<reference evidence="2" key="1">
    <citation type="submission" date="2021-02" db="EMBL/GenBank/DDBJ databases">
        <authorList>
            <person name="Dougan E. K."/>
            <person name="Rhodes N."/>
            <person name="Thang M."/>
            <person name="Chan C."/>
        </authorList>
    </citation>
    <scope>NUCLEOTIDE SEQUENCE</scope>
</reference>
<keyword evidence="3" id="KW-1185">Reference proteome</keyword>
<protein>
    <submittedName>
        <fullName evidence="2">Uncharacterized protein</fullName>
    </submittedName>
</protein>
<gene>
    <name evidence="2" type="ORF">SNAT2548_LOCUS25756</name>
</gene>
<evidence type="ECO:0000256" key="1">
    <source>
        <dbReference type="SAM" id="MobiDB-lite"/>
    </source>
</evidence>